<organism evidence="2 3">
    <name type="scientific">Kribbella antibiotica</name>
    <dbReference type="NCBI Taxonomy" id="190195"/>
    <lineage>
        <taxon>Bacteria</taxon>
        <taxon>Bacillati</taxon>
        <taxon>Actinomycetota</taxon>
        <taxon>Actinomycetes</taxon>
        <taxon>Propionibacteriales</taxon>
        <taxon>Kribbellaceae</taxon>
        <taxon>Kribbella</taxon>
    </lineage>
</organism>
<accession>A0A4R4YNP1</accession>
<dbReference type="Gene3D" id="3.30.460.10">
    <property type="entry name" value="Beta Polymerase, domain 2"/>
    <property type="match status" value="1"/>
</dbReference>
<protein>
    <submittedName>
        <fullName evidence="2">GrpB family protein</fullName>
    </submittedName>
</protein>
<dbReference type="InterPro" id="IPR007344">
    <property type="entry name" value="GrpB/CoaE"/>
</dbReference>
<dbReference type="AlphaFoldDB" id="A0A4R4YNP1"/>
<evidence type="ECO:0000313" key="3">
    <source>
        <dbReference type="Proteomes" id="UP000295124"/>
    </source>
</evidence>
<reference evidence="2 3" key="1">
    <citation type="submission" date="2019-03" db="EMBL/GenBank/DDBJ databases">
        <title>Draft genome sequences of novel Actinobacteria.</title>
        <authorList>
            <person name="Sahin N."/>
            <person name="Ay H."/>
            <person name="Saygin H."/>
        </authorList>
    </citation>
    <scope>NUCLEOTIDE SEQUENCE [LARGE SCALE GENOMIC DNA]</scope>
    <source>
        <strain evidence="2 3">JCM 13523</strain>
    </source>
</reference>
<evidence type="ECO:0000256" key="1">
    <source>
        <dbReference type="SAM" id="MobiDB-lite"/>
    </source>
</evidence>
<comment type="caution">
    <text evidence="2">The sequence shown here is derived from an EMBL/GenBank/DDBJ whole genome shotgun (WGS) entry which is preliminary data.</text>
</comment>
<dbReference type="Pfam" id="PF04229">
    <property type="entry name" value="GrpB"/>
    <property type="match status" value="1"/>
</dbReference>
<proteinExistence type="predicted"/>
<sequence>MPTRTPSSTPTPSPPRSSKPSSTASAPPAPRSNAGDGLPPNLRRTTLRPMTLLAEYDEAWADQFATAAAQLRTALGSTVGQIEHIGSTAVPGLAAKPVIDVAACAKDLARVGERDAELRGLGFSYEPAGPPGRRTYTRVVDGVLTHNLHVFPAEAWARLNQRILRDYLRETPDAVREYGAAKRQLAADGLSGFDYTAAKTAVVQRLTDAARARLGLPSVPVWES</sequence>
<dbReference type="EMBL" id="SMKX01000168">
    <property type="protein sequence ID" value="TDD46643.1"/>
    <property type="molecule type" value="Genomic_DNA"/>
</dbReference>
<dbReference type="OrthoDB" id="9799092at2"/>
<name>A0A4R4YNP1_9ACTN</name>
<gene>
    <name evidence="2" type="ORF">E1263_36105</name>
</gene>
<feature type="region of interest" description="Disordered" evidence="1">
    <location>
        <begin position="1"/>
        <end position="44"/>
    </location>
</feature>
<dbReference type="PANTHER" id="PTHR34822:SF1">
    <property type="entry name" value="GRPB FAMILY PROTEIN"/>
    <property type="match status" value="1"/>
</dbReference>
<evidence type="ECO:0000313" key="2">
    <source>
        <dbReference type="EMBL" id="TDD46643.1"/>
    </source>
</evidence>
<dbReference type="Proteomes" id="UP000295124">
    <property type="component" value="Unassembled WGS sequence"/>
</dbReference>
<keyword evidence="3" id="KW-1185">Reference proteome</keyword>
<dbReference type="InterPro" id="IPR043519">
    <property type="entry name" value="NT_sf"/>
</dbReference>
<dbReference type="SUPFAM" id="SSF81301">
    <property type="entry name" value="Nucleotidyltransferase"/>
    <property type="match status" value="1"/>
</dbReference>
<dbReference type="PANTHER" id="PTHR34822">
    <property type="entry name" value="GRPB DOMAIN PROTEIN (AFU_ORTHOLOGUE AFUA_1G01530)"/>
    <property type="match status" value="1"/>
</dbReference>